<feature type="compositionally biased region" description="Acidic residues" evidence="4">
    <location>
        <begin position="508"/>
        <end position="537"/>
    </location>
</feature>
<dbReference type="GO" id="GO:0044550">
    <property type="term" value="P:secondary metabolite biosynthetic process"/>
    <property type="evidence" value="ECO:0007669"/>
    <property type="project" value="TreeGrafter"/>
</dbReference>
<proteinExistence type="predicted"/>
<evidence type="ECO:0008006" key="9">
    <source>
        <dbReference type="Google" id="ProtNLM"/>
    </source>
</evidence>
<keyword evidence="8" id="KW-1185">Reference proteome</keyword>
<keyword evidence="3" id="KW-0560">Oxidoreductase</keyword>
<dbReference type="InterPro" id="IPR036188">
    <property type="entry name" value="FAD/NAD-bd_sf"/>
</dbReference>
<dbReference type="Gene3D" id="1.10.443.20">
    <property type="entry name" value="Centromere DNA-binding protein complex CBF3 subunit, domain 2"/>
    <property type="match status" value="1"/>
</dbReference>
<dbReference type="AlphaFoldDB" id="A0A8H4VQF8"/>
<keyword evidence="1" id="KW-0285">Flavoprotein</keyword>
<name>A0A8H4VQF8_9AGAR</name>
<evidence type="ECO:0000256" key="3">
    <source>
        <dbReference type="ARBA" id="ARBA00023002"/>
    </source>
</evidence>
<dbReference type="Proteomes" id="UP000521872">
    <property type="component" value="Unassembled WGS sequence"/>
</dbReference>
<dbReference type="Pfam" id="PF16787">
    <property type="entry name" value="NDC10_II"/>
    <property type="match status" value="1"/>
</dbReference>
<sequence>MAFYSQWCCNTRSKHTNQYETALGISTLYDDADMTCKRATMSSSSLETRIAIVGGRMEGLALAVALSKLKPEDHLEVNIYESASKLIEVGTGISFWPRGWEIMRNMGLEASLLSKLFPAGHKPLPEELRLLFSVRKGNQRKGTPILDKSGGTIPFHLADVQGVLLDHSSPSIQCHLSHRLVNFDETEDGVVLKFTNGTTATCDLLVGADGIHSRVRRSLLSELKLTSDQEADRRALPLWTGVYVYRYMIDANALRREYPDHPALQKMMIYCGKNKMMTAYPIRGGKFINVAPMGPGGSVGAASMAARCVKCASVLGAAARMAPVSCQAMRHKSVTVRQNEETPVVLVGSRSQALCDRLHFLGRRLGRDPLKVPRTAQPLPGEALGCPRHVSELESCVPATDPDGGILPRNHYIAQLENIRKREPLREACKEAGISVPKTANLEILRKELIKYPEPNSQTPSTTVPSTEGNRTVNASDFLELVPRSIQDDEPELVAQYGVQGANADELLGMDDDDDDEENGEENGEDVELEEVEEGGSVDEALLGGPRPGESYSQFKTRVRLEETQYAEKQRRPGGIKTQKAMVKAWKEFRDLALQRGDIKDEIIDEHHLLLYIRFCAERPKRDRRGFDIEETRIGASHIKKLYFGALRIRKEQDAKDPSLLSRRPATSIHVWDSLRSRMYEAIRRSRNGLVPGEDAPDIVANTFLASITEEQIIEVAKGFLKHRELRSAIMGFLAWNFQNATRNRGDDFRALLLAELQPTVFTHPNGKTAIWAVLGCQGEEKAGASRGMRTTVNPVYSVMIAHRNPALCPLGALAFYNHFLHDIVNITEELGIDWSINKSWRKVRLLHGKKSLCTPYHEQSLYRLYKRAFAEGGLADSSIIVHLPRHMLGYREELIGVNPEQTSRMGWVRGSTYFDKYAPALPKEAVLGAHGYKSDEPYDPAWRHIVVPPQFLTLMCPQAEGIHASVVGKRNLHGAANYWSMIIELRPYLFQCGAAVYQICPESALFRLPAFKTPDVLNWMKSQFPNDLARLKAREGSELDLALIENELLRQALSDLKAIAVKQDDKLDQLYDVVVRRTGVLSPTKGFSLEAHQS</sequence>
<evidence type="ECO:0000256" key="1">
    <source>
        <dbReference type="ARBA" id="ARBA00022630"/>
    </source>
</evidence>
<evidence type="ECO:0000313" key="7">
    <source>
        <dbReference type="EMBL" id="KAF4618297.1"/>
    </source>
</evidence>
<evidence type="ECO:0000259" key="6">
    <source>
        <dbReference type="Pfam" id="PF16787"/>
    </source>
</evidence>
<feature type="domain" description="Ndc10" evidence="6">
    <location>
        <begin position="734"/>
        <end position="1016"/>
    </location>
</feature>
<dbReference type="PRINTS" id="PR00420">
    <property type="entry name" value="RNGMNOXGNASE"/>
</dbReference>
<dbReference type="GO" id="GO:0016491">
    <property type="term" value="F:oxidoreductase activity"/>
    <property type="evidence" value="ECO:0007669"/>
    <property type="project" value="UniProtKB-KW"/>
</dbReference>
<dbReference type="GO" id="GO:0071949">
    <property type="term" value="F:FAD binding"/>
    <property type="evidence" value="ECO:0007669"/>
    <property type="project" value="InterPro"/>
</dbReference>
<feature type="domain" description="FAD-binding" evidence="5">
    <location>
        <begin position="47"/>
        <end position="223"/>
    </location>
</feature>
<dbReference type="InterPro" id="IPR038279">
    <property type="entry name" value="Ndc10_dom2_sf"/>
</dbReference>
<organism evidence="7 8">
    <name type="scientific">Agrocybe pediades</name>
    <dbReference type="NCBI Taxonomy" id="84607"/>
    <lineage>
        <taxon>Eukaryota</taxon>
        <taxon>Fungi</taxon>
        <taxon>Dikarya</taxon>
        <taxon>Basidiomycota</taxon>
        <taxon>Agaricomycotina</taxon>
        <taxon>Agaricomycetes</taxon>
        <taxon>Agaricomycetidae</taxon>
        <taxon>Agaricales</taxon>
        <taxon>Agaricineae</taxon>
        <taxon>Strophariaceae</taxon>
        <taxon>Agrocybe</taxon>
    </lineage>
</organism>
<protein>
    <recommendedName>
        <fullName evidence="9">FAD-binding domain-containing protein</fullName>
    </recommendedName>
</protein>
<dbReference type="GO" id="GO:0003677">
    <property type="term" value="F:DNA binding"/>
    <property type="evidence" value="ECO:0007669"/>
    <property type="project" value="InterPro"/>
</dbReference>
<dbReference type="InterPro" id="IPR031872">
    <property type="entry name" value="NDC10_II"/>
</dbReference>
<accession>A0A8H4VQF8</accession>
<evidence type="ECO:0000256" key="2">
    <source>
        <dbReference type="ARBA" id="ARBA00022827"/>
    </source>
</evidence>
<gene>
    <name evidence="7" type="ORF">D9613_011520</name>
</gene>
<dbReference type="InterPro" id="IPR051104">
    <property type="entry name" value="FAD_monoxygenase"/>
</dbReference>
<dbReference type="EMBL" id="JAACJL010000018">
    <property type="protein sequence ID" value="KAF4618297.1"/>
    <property type="molecule type" value="Genomic_DNA"/>
</dbReference>
<evidence type="ECO:0000313" key="8">
    <source>
        <dbReference type="Proteomes" id="UP000521872"/>
    </source>
</evidence>
<dbReference type="SUPFAM" id="SSF51905">
    <property type="entry name" value="FAD/NAD(P)-binding domain"/>
    <property type="match status" value="1"/>
</dbReference>
<dbReference type="Pfam" id="PF01494">
    <property type="entry name" value="FAD_binding_3"/>
    <property type="match status" value="1"/>
</dbReference>
<dbReference type="InterPro" id="IPR002938">
    <property type="entry name" value="FAD-bd"/>
</dbReference>
<dbReference type="PANTHER" id="PTHR46720:SF3">
    <property type="entry name" value="FAD-BINDING DOMAIN-CONTAINING PROTEIN-RELATED"/>
    <property type="match status" value="1"/>
</dbReference>
<evidence type="ECO:0000256" key="4">
    <source>
        <dbReference type="SAM" id="MobiDB-lite"/>
    </source>
</evidence>
<dbReference type="PANTHER" id="PTHR46720">
    <property type="entry name" value="HYDROXYLASE, PUTATIVE (AFU_ORTHOLOGUE AFUA_3G01460)-RELATED"/>
    <property type="match status" value="1"/>
</dbReference>
<feature type="region of interest" description="Disordered" evidence="4">
    <location>
        <begin position="506"/>
        <end position="554"/>
    </location>
</feature>
<reference evidence="7 8" key="1">
    <citation type="submission" date="2019-12" db="EMBL/GenBank/DDBJ databases">
        <authorList>
            <person name="Floudas D."/>
            <person name="Bentzer J."/>
            <person name="Ahren D."/>
            <person name="Johansson T."/>
            <person name="Persson P."/>
            <person name="Tunlid A."/>
        </authorList>
    </citation>
    <scope>NUCLEOTIDE SEQUENCE [LARGE SCALE GENOMIC DNA]</scope>
    <source>
        <strain evidence="7 8">CBS 102.39</strain>
    </source>
</reference>
<keyword evidence="2" id="KW-0274">FAD</keyword>
<evidence type="ECO:0000259" key="5">
    <source>
        <dbReference type="Pfam" id="PF01494"/>
    </source>
</evidence>
<feature type="compositionally biased region" description="Polar residues" evidence="4">
    <location>
        <begin position="455"/>
        <end position="471"/>
    </location>
</feature>
<dbReference type="Gene3D" id="3.50.50.60">
    <property type="entry name" value="FAD/NAD(P)-binding domain"/>
    <property type="match status" value="1"/>
</dbReference>
<feature type="region of interest" description="Disordered" evidence="4">
    <location>
        <begin position="452"/>
        <end position="471"/>
    </location>
</feature>
<comment type="caution">
    <text evidence="7">The sequence shown here is derived from an EMBL/GenBank/DDBJ whole genome shotgun (WGS) entry which is preliminary data.</text>
</comment>